<dbReference type="InterPro" id="IPR011330">
    <property type="entry name" value="Glyco_hydro/deAcase_b/a-brl"/>
</dbReference>
<dbReference type="Proteomes" id="UP000295444">
    <property type="component" value="Unassembled WGS sequence"/>
</dbReference>
<evidence type="ECO:0000259" key="1">
    <source>
        <dbReference type="PROSITE" id="PS51677"/>
    </source>
</evidence>
<accession>A0A4R6S790</accession>
<dbReference type="GO" id="GO:0016810">
    <property type="term" value="F:hydrolase activity, acting on carbon-nitrogen (but not peptide) bonds"/>
    <property type="evidence" value="ECO:0007669"/>
    <property type="project" value="InterPro"/>
</dbReference>
<dbReference type="Pfam" id="PF01522">
    <property type="entry name" value="Polysacc_deac_1"/>
    <property type="match status" value="1"/>
</dbReference>
<dbReference type="InterPro" id="IPR037950">
    <property type="entry name" value="PgdA-like"/>
</dbReference>
<organism evidence="2 3">
    <name type="scientific">Labedaea rhizosphaerae</name>
    <dbReference type="NCBI Taxonomy" id="598644"/>
    <lineage>
        <taxon>Bacteria</taxon>
        <taxon>Bacillati</taxon>
        <taxon>Actinomycetota</taxon>
        <taxon>Actinomycetes</taxon>
        <taxon>Pseudonocardiales</taxon>
        <taxon>Pseudonocardiaceae</taxon>
        <taxon>Labedaea</taxon>
    </lineage>
</organism>
<dbReference type="AlphaFoldDB" id="A0A4R6S790"/>
<keyword evidence="3" id="KW-1185">Reference proteome</keyword>
<gene>
    <name evidence="2" type="ORF">EV186_105329</name>
</gene>
<evidence type="ECO:0000313" key="3">
    <source>
        <dbReference type="Proteomes" id="UP000295444"/>
    </source>
</evidence>
<dbReference type="GO" id="GO:0005975">
    <property type="term" value="P:carbohydrate metabolic process"/>
    <property type="evidence" value="ECO:0007669"/>
    <property type="project" value="InterPro"/>
</dbReference>
<feature type="domain" description="NodB homology" evidence="1">
    <location>
        <begin position="66"/>
        <end position="299"/>
    </location>
</feature>
<sequence length="299" mass="33328">MPIVTDAQRPKPWEWPESTWREHVDLVRAGRPLVPSSWPGGARCAVALSFDSDHETISLRDCETSPGALSRGEFGARTGVPRILRLLARHRIPATFFVPAVSALLRPDEIASYVGDGHEVAMHGWIHERNALLDAGTERDLALRAADALERTSGHRPVGIRTPSWDFSAHTLDITRELGLAYDSSLMADDDCYEIVARGEPTGIVEIPVEWIRDDAPYFTMDRFSQSRPYTAPRDVLTIWRDEFDAAYADGGLLQLTMHPHVIGHRSRMAILTELVEYIATHPGIWFATHADVAAHVRG</sequence>
<dbReference type="PANTHER" id="PTHR47561:SF1">
    <property type="entry name" value="POLYSACCHARIDE DEACETYLASE FAMILY PROTEIN (AFU_ORTHOLOGUE AFUA_6G05030)"/>
    <property type="match status" value="1"/>
</dbReference>
<protein>
    <submittedName>
        <fullName evidence="2">Polysaccharide deacetylase</fullName>
    </submittedName>
</protein>
<dbReference type="EMBL" id="SNXZ01000005">
    <property type="protein sequence ID" value="TDP95097.1"/>
    <property type="molecule type" value="Genomic_DNA"/>
</dbReference>
<name>A0A4R6S790_LABRH</name>
<dbReference type="CDD" id="cd10938">
    <property type="entry name" value="CE4_HpPgdA_like"/>
    <property type="match status" value="1"/>
</dbReference>
<dbReference type="Gene3D" id="3.20.20.370">
    <property type="entry name" value="Glycoside hydrolase/deacetylase"/>
    <property type="match status" value="1"/>
</dbReference>
<evidence type="ECO:0000313" key="2">
    <source>
        <dbReference type="EMBL" id="TDP95097.1"/>
    </source>
</evidence>
<comment type="caution">
    <text evidence="2">The sequence shown here is derived from an EMBL/GenBank/DDBJ whole genome shotgun (WGS) entry which is preliminary data.</text>
</comment>
<dbReference type="InterPro" id="IPR002509">
    <property type="entry name" value="NODB_dom"/>
</dbReference>
<reference evidence="2 3" key="1">
    <citation type="submission" date="2019-03" db="EMBL/GenBank/DDBJ databases">
        <title>Genomic Encyclopedia of Type Strains, Phase IV (KMG-IV): sequencing the most valuable type-strain genomes for metagenomic binning, comparative biology and taxonomic classification.</title>
        <authorList>
            <person name="Goeker M."/>
        </authorList>
    </citation>
    <scope>NUCLEOTIDE SEQUENCE [LARGE SCALE GENOMIC DNA]</scope>
    <source>
        <strain evidence="2 3">DSM 45361</strain>
    </source>
</reference>
<dbReference type="PROSITE" id="PS51677">
    <property type="entry name" value="NODB"/>
    <property type="match status" value="1"/>
</dbReference>
<dbReference type="PANTHER" id="PTHR47561">
    <property type="entry name" value="POLYSACCHARIDE DEACETYLASE FAMILY PROTEIN (AFU_ORTHOLOGUE AFUA_6G05030)"/>
    <property type="match status" value="1"/>
</dbReference>
<proteinExistence type="predicted"/>
<dbReference type="SUPFAM" id="SSF88713">
    <property type="entry name" value="Glycoside hydrolase/deacetylase"/>
    <property type="match status" value="1"/>
</dbReference>